<dbReference type="SUPFAM" id="SSF54427">
    <property type="entry name" value="NTF2-like"/>
    <property type="match status" value="1"/>
</dbReference>
<sequence length="422" mass="46434">MFTPSTTPAAPLPTPRLQTIRPGLTLLPPLSRKGSGPGLIVVCPDTEDSLAIVDGVPWPLVKWAEEGYAVVQVQPRAITDGAESALNVACEALAGCDECTSKSKVGVVVYGGDLWNGIAPALASRSEIVAAVVYAGASETETDTLLSSPVPVLQHLSGPGPSSGRTMQRVDDKLQRYWYPSLPSNATLSSLFSVPFQAGFDYTTEAVSHTRSLTFLKPRMGGPYFDLELLWDEHTFYEFGDRSVEHTMSTMVQEPYVNHVPTLTGGIGRASLTDFYRDHFIFSNSQDTALELISRTVGIDRVVDEFVFQFTHDRVVDWMLPGVPPTYKKVEVPFTAVVNVRGDRLYHEHIAWDQASVLVQLGLLPEYLPFPYAVEGRETGKQLEYRLPVAGIESAAKLREKNAVASNEMFKYGVREVQNKEH</sequence>
<evidence type="ECO:0000313" key="1">
    <source>
        <dbReference type="EMBL" id="CAK7224851.1"/>
    </source>
</evidence>
<protein>
    <recommendedName>
        <fullName evidence="3">Carboxymethylenebutenolidase</fullName>
    </recommendedName>
</protein>
<comment type="caution">
    <text evidence="1">The sequence shown here is derived from an EMBL/GenBank/DDBJ whole genome shotgun (WGS) entry which is preliminary data.</text>
</comment>
<dbReference type="PANTHER" id="PTHR38436">
    <property type="entry name" value="POLYKETIDE CYCLASE SNOAL-LIKE DOMAIN"/>
    <property type="match status" value="1"/>
</dbReference>
<evidence type="ECO:0000313" key="2">
    <source>
        <dbReference type="Proteomes" id="UP001642406"/>
    </source>
</evidence>
<dbReference type="InterPro" id="IPR032710">
    <property type="entry name" value="NTF2-like_dom_sf"/>
</dbReference>
<evidence type="ECO:0008006" key="3">
    <source>
        <dbReference type="Google" id="ProtNLM"/>
    </source>
</evidence>
<reference evidence="1 2" key="1">
    <citation type="submission" date="2024-01" db="EMBL/GenBank/DDBJ databases">
        <authorList>
            <person name="Allen C."/>
            <person name="Tagirdzhanova G."/>
        </authorList>
    </citation>
    <scope>NUCLEOTIDE SEQUENCE [LARGE SCALE GENOMIC DNA]</scope>
</reference>
<accession>A0ABP0BZN1</accession>
<keyword evidence="2" id="KW-1185">Reference proteome</keyword>
<dbReference type="InterPro" id="IPR009959">
    <property type="entry name" value="Cyclase_SnoaL-like"/>
</dbReference>
<dbReference type="EMBL" id="CAWUHC010000051">
    <property type="protein sequence ID" value="CAK7224851.1"/>
    <property type="molecule type" value="Genomic_DNA"/>
</dbReference>
<gene>
    <name evidence="1" type="ORF">SBRCBS47491_005695</name>
</gene>
<dbReference type="Gene3D" id="3.10.450.50">
    <property type="match status" value="1"/>
</dbReference>
<dbReference type="Proteomes" id="UP001642406">
    <property type="component" value="Unassembled WGS sequence"/>
</dbReference>
<dbReference type="PANTHER" id="PTHR38436:SF3">
    <property type="entry name" value="CARBOXYMETHYLENEBUTENOLIDASE-RELATED"/>
    <property type="match status" value="1"/>
</dbReference>
<organism evidence="1 2">
    <name type="scientific">Sporothrix bragantina</name>
    <dbReference type="NCBI Taxonomy" id="671064"/>
    <lineage>
        <taxon>Eukaryota</taxon>
        <taxon>Fungi</taxon>
        <taxon>Dikarya</taxon>
        <taxon>Ascomycota</taxon>
        <taxon>Pezizomycotina</taxon>
        <taxon>Sordariomycetes</taxon>
        <taxon>Sordariomycetidae</taxon>
        <taxon>Ophiostomatales</taxon>
        <taxon>Ophiostomataceae</taxon>
        <taxon>Sporothrix</taxon>
    </lineage>
</organism>
<name>A0ABP0BZN1_9PEZI</name>
<proteinExistence type="predicted"/>